<evidence type="ECO:0000256" key="3">
    <source>
        <dbReference type="ARBA" id="ARBA00022631"/>
    </source>
</evidence>
<keyword evidence="4 5" id="KW-0560">Oxidoreductase</keyword>
<organism evidence="7 8">
    <name type="scientific">Paenibacillus glycinis</name>
    <dbReference type="NCBI Taxonomy" id="2697035"/>
    <lineage>
        <taxon>Bacteria</taxon>
        <taxon>Bacillati</taxon>
        <taxon>Bacillota</taxon>
        <taxon>Bacilli</taxon>
        <taxon>Bacillales</taxon>
        <taxon>Paenibacillaceae</taxon>
        <taxon>Paenibacillus</taxon>
    </lineage>
</organism>
<gene>
    <name evidence="7" type="primary">pucL</name>
    <name evidence="7" type="ORF">GT019_06015</name>
</gene>
<keyword evidence="3 5" id="KW-0659">Purine metabolism</keyword>
<dbReference type="EC" id="1.7.3.3" evidence="5 6"/>
<evidence type="ECO:0000256" key="6">
    <source>
        <dbReference type="RuleBase" id="RU004455"/>
    </source>
</evidence>
<dbReference type="InterPro" id="IPR002042">
    <property type="entry name" value="Uricase"/>
</dbReference>
<name>A0ABW9XLI1_9BACL</name>
<comment type="similarity">
    <text evidence="2 5 6">Belongs to the uricase family.</text>
</comment>
<dbReference type="Proteomes" id="UP000665561">
    <property type="component" value="Unassembled WGS sequence"/>
</dbReference>
<dbReference type="PIRSF" id="PIRSF000241">
    <property type="entry name" value="Urate_oxidase"/>
    <property type="match status" value="1"/>
</dbReference>
<accession>A0ABW9XLI1</accession>
<reference evidence="7 8" key="1">
    <citation type="submission" date="2020-01" db="EMBL/GenBank/DDBJ databases">
        <title>Paenibacillus soybeanensis sp. nov. isolated from the nodules of soybean (Glycine max(L.) Merr).</title>
        <authorList>
            <person name="Wang H."/>
        </authorList>
    </citation>
    <scope>NUCLEOTIDE SEQUENCE [LARGE SCALE GENOMIC DNA]</scope>
    <source>
        <strain evidence="7 8">T1</strain>
    </source>
</reference>
<sequence length="335" mass="37463">MLRLRNGRTLYYGKGDVLTYRTYAAPLEVPAIPESAFTGDANVIFAHNITFAVSGESLMTSFSEGDNAQVVATDSMKNFILRHAATYEGSTTEGFLAYIGEAFFAKYAHISAIEVRGDRIPFQSLSVRGDEGPRESGLVYRRSHNDHAHAAMELRRAAEGAGVVEQWSGLSDLQLIKVSGSSFHGFVRDEYTTLPESFDRPLFIFLNIQWRYEDPEDAWDGSRGRYAPAEQVRDLAQQAFHAYESPSIQYLITRIGLHMLDRFPQLAEVRFESNNRTWETIVDRDPVTGASVFTEPRPPFGFQGFAMTRADLTDPQFAFDADGLHRPSAKGVAQP</sequence>
<keyword evidence="8" id="KW-1185">Reference proteome</keyword>
<dbReference type="EMBL" id="JAAAMV010000002">
    <property type="protein sequence ID" value="NBD23421.1"/>
    <property type="molecule type" value="Genomic_DNA"/>
</dbReference>
<dbReference type="RefSeq" id="WP_161741861.1">
    <property type="nucleotide sequence ID" value="NZ_JAAAMV010000002.1"/>
</dbReference>
<dbReference type="SUPFAM" id="SSF55620">
    <property type="entry name" value="Tetrahydrobiopterin biosynthesis enzymes-like"/>
    <property type="match status" value="2"/>
</dbReference>
<evidence type="ECO:0000313" key="8">
    <source>
        <dbReference type="Proteomes" id="UP000665561"/>
    </source>
</evidence>
<comment type="caution">
    <text evidence="7">The sequence shown here is derived from an EMBL/GenBank/DDBJ whole genome shotgun (WGS) entry which is preliminary data.</text>
</comment>
<dbReference type="PANTHER" id="PTHR42874">
    <property type="entry name" value="URICASE"/>
    <property type="match status" value="1"/>
</dbReference>
<dbReference type="PROSITE" id="PS00366">
    <property type="entry name" value="URICASE"/>
    <property type="match status" value="1"/>
</dbReference>
<dbReference type="NCBIfam" id="TIGR03383">
    <property type="entry name" value="urate_oxi"/>
    <property type="match status" value="1"/>
</dbReference>
<dbReference type="PRINTS" id="PR00093">
    <property type="entry name" value="URICASE"/>
</dbReference>
<comment type="catalytic activity">
    <reaction evidence="5 6">
        <text>urate + O2 + H2O = 5-hydroxyisourate + H2O2</text>
        <dbReference type="Rhea" id="RHEA:21368"/>
        <dbReference type="ChEBI" id="CHEBI:15377"/>
        <dbReference type="ChEBI" id="CHEBI:15379"/>
        <dbReference type="ChEBI" id="CHEBI:16240"/>
        <dbReference type="ChEBI" id="CHEBI:17775"/>
        <dbReference type="ChEBI" id="CHEBI:18072"/>
        <dbReference type="EC" id="1.7.3.3"/>
    </reaction>
</comment>
<evidence type="ECO:0000313" key="7">
    <source>
        <dbReference type="EMBL" id="NBD23421.1"/>
    </source>
</evidence>
<evidence type="ECO:0000256" key="1">
    <source>
        <dbReference type="ARBA" id="ARBA00004831"/>
    </source>
</evidence>
<dbReference type="Pfam" id="PF01014">
    <property type="entry name" value="Uricase"/>
    <property type="match status" value="2"/>
</dbReference>
<evidence type="ECO:0000256" key="4">
    <source>
        <dbReference type="ARBA" id="ARBA00023002"/>
    </source>
</evidence>
<evidence type="ECO:0000256" key="5">
    <source>
        <dbReference type="PIRNR" id="PIRNR000241"/>
    </source>
</evidence>
<comment type="pathway">
    <text evidence="1 5">Purine metabolism; urate degradation; (S)-allantoin from urate: step 1/3.</text>
</comment>
<dbReference type="Gene3D" id="3.10.270.10">
    <property type="entry name" value="Urate Oxidase"/>
    <property type="match status" value="1"/>
</dbReference>
<dbReference type="InterPro" id="IPR019842">
    <property type="entry name" value="Uricase_CS"/>
</dbReference>
<proteinExistence type="inferred from homology"/>
<evidence type="ECO:0000256" key="2">
    <source>
        <dbReference type="ARBA" id="ARBA00009760"/>
    </source>
</evidence>
<dbReference type="PANTHER" id="PTHR42874:SF1">
    <property type="entry name" value="URICASE"/>
    <property type="match status" value="1"/>
</dbReference>
<comment type="function">
    <text evidence="5 6">Catalyzes the oxidation of uric acid to 5-hydroxyisourate, which is further processed to form (S)-allantoin.</text>
</comment>
<protein>
    <recommendedName>
        <fullName evidence="5 6">Uricase</fullName>
        <ecNumber evidence="5 6">1.7.3.3</ecNumber>
    </recommendedName>
    <alternativeName>
        <fullName evidence="5">Urate oxidase</fullName>
    </alternativeName>
</protein>